<accession>A0AAE0T372</accession>
<reference evidence="2" key="3">
    <citation type="submission" date="2023-05" db="EMBL/GenBank/DDBJ databases">
        <authorList>
            <person name="Smith C.H."/>
        </authorList>
    </citation>
    <scope>NUCLEOTIDE SEQUENCE</scope>
    <source>
        <strain evidence="2">CHS0354</strain>
        <tissue evidence="2">Mantle</tissue>
    </source>
</reference>
<evidence type="ECO:0000313" key="2">
    <source>
        <dbReference type="EMBL" id="KAK3602393.1"/>
    </source>
</evidence>
<comment type="caution">
    <text evidence="2">The sequence shown here is derived from an EMBL/GenBank/DDBJ whole genome shotgun (WGS) entry which is preliminary data.</text>
</comment>
<reference evidence="2" key="2">
    <citation type="journal article" date="2021" name="Genome Biol. Evol.">
        <title>Developing a high-quality reference genome for a parasitic bivalve with doubly uniparental inheritance (Bivalvia: Unionida).</title>
        <authorList>
            <person name="Smith C.H."/>
        </authorList>
    </citation>
    <scope>NUCLEOTIDE SEQUENCE</scope>
    <source>
        <strain evidence="2">CHS0354</strain>
        <tissue evidence="2">Mantle</tissue>
    </source>
</reference>
<protein>
    <submittedName>
        <fullName evidence="2">Uncharacterized protein</fullName>
    </submittedName>
</protein>
<evidence type="ECO:0000313" key="3">
    <source>
        <dbReference type="Proteomes" id="UP001195483"/>
    </source>
</evidence>
<feature type="region of interest" description="Disordered" evidence="1">
    <location>
        <begin position="81"/>
        <end position="104"/>
    </location>
</feature>
<feature type="compositionally biased region" description="Low complexity" evidence="1">
    <location>
        <begin position="89"/>
        <end position="98"/>
    </location>
</feature>
<organism evidence="2 3">
    <name type="scientific">Potamilus streckersoni</name>
    <dbReference type="NCBI Taxonomy" id="2493646"/>
    <lineage>
        <taxon>Eukaryota</taxon>
        <taxon>Metazoa</taxon>
        <taxon>Spiralia</taxon>
        <taxon>Lophotrochozoa</taxon>
        <taxon>Mollusca</taxon>
        <taxon>Bivalvia</taxon>
        <taxon>Autobranchia</taxon>
        <taxon>Heteroconchia</taxon>
        <taxon>Palaeoheterodonta</taxon>
        <taxon>Unionida</taxon>
        <taxon>Unionoidea</taxon>
        <taxon>Unionidae</taxon>
        <taxon>Ambleminae</taxon>
        <taxon>Lampsilini</taxon>
        <taxon>Potamilus</taxon>
    </lineage>
</organism>
<gene>
    <name evidence="2" type="ORF">CHS0354_026280</name>
</gene>
<name>A0AAE0T372_9BIVA</name>
<dbReference type="EMBL" id="JAEAOA010001572">
    <property type="protein sequence ID" value="KAK3602393.1"/>
    <property type="molecule type" value="Genomic_DNA"/>
</dbReference>
<dbReference type="AlphaFoldDB" id="A0AAE0T372"/>
<sequence length="154" mass="17263">MPGKIIRPRADYIIIWCSTANQVAKYLEINTLDGIGVKVDTYKAMNKKLTKARTYIFANCRRPHSPYSTECPYIAKHDHDHRNIIPPRTTTTTTSTSTNPSVLQTTKPAPIISTQTKLHDHGKKTTRSSDLIKRPAILPAPPRRTNITAATQDN</sequence>
<reference evidence="2" key="1">
    <citation type="journal article" date="2021" name="Genome Biol. Evol.">
        <title>A High-Quality Reference Genome for a Parasitic Bivalve with Doubly Uniparental Inheritance (Bivalvia: Unionida).</title>
        <authorList>
            <person name="Smith C.H."/>
        </authorList>
    </citation>
    <scope>NUCLEOTIDE SEQUENCE</scope>
    <source>
        <strain evidence="2">CHS0354</strain>
    </source>
</reference>
<dbReference type="Proteomes" id="UP001195483">
    <property type="component" value="Unassembled WGS sequence"/>
</dbReference>
<keyword evidence="3" id="KW-1185">Reference proteome</keyword>
<proteinExistence type="predicted"/>
<evidence type="ECO:0000256" key="1">
    <source>
        <dbReference type="SAM" id="MobiDB-lite"/>
    </source>
</evidence>